<evidence type="ECO:0000256" key="1">
    <source>
        <dbReference type="SAM" id="SignalP"/>
    </source>
</evidence>
<organism evidence="2 3">
    <name type="scientific">Bermanella marisrubri</name>
    <dbReference type="NCBI Taxonomy" id="207949"/>
    <lineage>
        <taxon>Bacteria</taxon>
        <taxon>Pseudomonadati</taxon>
        <taxon>Pseudomonadota</taxon>
        <taxon>Gammaproteobacteria</taxon>
        <taxon>Oceanospirillales</taxon>
        <taxon>Oceanospirillaceae</taxon>
        <taxon>Bermanella</taxon>
    </lineage>
</organism>
<dbReference type="STRING" id="207949.RED65_14997"/>
<evidence type="ECO:0000313" key="2">
    <source>
        <dbReference type="EMBL" id="EAT13014.1"/>
    </source>
</evidence>
<dbReference type="HOGENOM" id="CLU_094502_3_1_6"/>
<accession>Q1N451</accession>
<proteinExistence type="predicted"/>
<reference evidence="2 3" key="1">
    <citation type="submission" date="2006-03" db="EMBL/GenBank/DDBJ databases">
        <authorList>
            <person name="Pinhassi J."/>
            <person name="Pedros-Alio C."/>
            <person name="Ferriera S."/>
            <person name="Johnson J."/>
            <person name="Kravitz S."/>
            <person name="Halpern A."/>
            <person name="Remington K."/>
            <person name="Beeson K."/>
            <person name="Tran B."/>
            <person name="Rogers Y.-H."/>
            <person name="Friedman R."/>
            <person name="Venter J.C."/>
        </authorList>
    </citation>
    <scope>NUCLEOTIDE SEQUENCE [LARGE SCALE GENOMIC DNA]</scope>
    <source>
        <strain evidence="2 3">RED65</strain>
    </source>
</reference>
<comment type="caution">
    <text evidence="2">The sequence shown here is derived from an EMBL/GenBank/DDBJ whole genome shotgun (WGS) entry which is preliminary data.</text>
</comment>
<feature type="chain" id="PRO_5004194553" description="ABC-type transport system involved in resistance to organic solvents, auxiliary component" evidence="1">
    <location>
        <begin position="21"/>
        <end position="198"/>
    </location>
</feature>
<dbReference type="PANTHER" id="PTHR36573:SF1">
    <property type="entry name" value="INTERMEMBRANE PHOSPHOLIPID TRANSPORT SYSTEM BINDING PROTEIN MLAC"/>
    <property type="match status" value="1"/>
</dbReference>
<keyword evidence="1" id="KW-0732">Signal</keyword>
<dbReference type="RefSeq" id="WP_007018085.1">
    <property type="nucleotide sequence ID" value="NZ_CH724115.1"/>
</dbReference>
<dbReference type="Pfam" id="PF05494">
    <property type="entry name" value="MlaC"/>
    <property type="match status" value="1"/>
</dbReference>
<dbReference type="AlphaFoldDB" id="Q1N451"/>
<dbReference type="OrthoDB" id="9787053at2"/>
<dbReference type="Gene3D" id="3.10.450.710">
    <property type="entry name" value="Tgt2/MlaC"/>
    <property type="match status" value="1"/>
</dbReference>
<dbReference type="Proteomes" id="UP000004263">
    <property type="component" value="Unassembled WGS sequence"/>
</dbReference>
<feature type="signal peptide" evidence="1">
    <location>
        <begin position="1"/>
        <end position="20"/>
    </location>
</feature>
<evidence type="ECO:0008006" key="4">
    <source>
        <dbReference type="Google" id="ProtNLM"/>
    </source>
</evidence>
<evidence type="ECO:0000313" key="3">
    <source>
        <dbReference type="Proteomes" id="UP000004263"/>
    </source>
</evidence>
<dbReference type="EMBL" id="AAQH01000003">
    <property type="protein sequence ID" value="EAT13014.1"/>
    <property type="molecule type" value="Genomic_DNA"/>
</dbReference>
<dbReference type="InterPro" id="IPR008869">
    <property type="entry name" value="MlaC/ttg2D"/>
</dbReference>
<gene>
    <name evidence="2" type="ORF">RED65_14997</name>
</gene>
<dbReference type="InterPro" id="IPR042245">
    <property type="entry name" value="Tgt2/MlaC_sf"/>
</dbReference>
<sequence length="198" mass="22495">MKQVLSILVMLCLTLGHTQASSTEPQETVKQVADVVLKQILDNKDQLEQGPEFLMKLVETHMLPIIDQRLMSRLALGDNWDNIDEAQKQDFITGFKRLLVKTYAGAFKAYTGQAVTYGETRFNKTRSKAIVNSEIEMSSGSPIRLQYRLYQNDDGDWLVYDANIAGLSLIKTYRIQFSEQIEKEGIDQTISKLNSVQL</sequence>
<name>Q1N451_9GAMM</name>
<dbReference type="PANTHER" id="PTHR36573">
    <property type="entry name" value="INTERMEMBRANE PHOSPHOLIPID TRANSPORT SYSTEM BINDING PROTEIN MLAC"/>
    <property type="match status" value="1"/>
</dbReference>
<dbReference type="PIRSF" id="PIRSF004649">
    <property type="entry name" value="MlaC"/>
    <property type="match status" value="1"/>
</dbReference>
<protein>
    <recommendedName>
        <fullName evidence="4">ABC-type transport system involved in resistance to organic solvents, auxiliary component</fullName>
    </recommendedName>
</protein>
<keyword evidence="3" id="KW-1185">Reference proteome</keyword>